<organism evidence="3 4">
    <name type="scientific">Larkinella humicola</name>
    <dbReference type="NCBI Taxonomy" id="2607654"/>
    <lineage>
        <taxon>Bacteria</taxon>
        <taxon>Pseudomonadati</taxon>
        <taxon>Bacteroidota</taxon>
        <taxon>Cytophagia</taxon>
        <taxon>Cytophagales</taxon>
        <taxon>Spirosomataceae</taxon>
        <taxon>Larkinella</taxon>
    </lineage>
</organism>
<dbReference type="AlphaFoldDB" id="A0A5N1JJT1"/>
<reference evidence="3 4" key="1">
    <citation type="submission" date="2019-09" db="EMBL/GenBank/DDBJ databases">
        <title>Genome Sequence of Larkinella sp MA1.</title>
        <authorList>
            <person name="Srinivasan S."/>
        </authorList>
    </citation>
    <scope>NUCLEOTIDE SEQUENCE [LARGE SCALE GENOMIC DNA]</scope>
    <source>
        <strain evidence="3 4">MA1</strain>
    </source>
</reference>
<dbReference type="PANTHER" id="PTHR23028:SF53">
    <property type="entry name" value="ACYL_TRANSF_3 DOMAIN-CONTAINING PROTEIN"/>
    <property type="match status" value="1"/>
</dbReference>
<evidence type="ECO:0000313" key="3">
    <source>
        <dbReference type="EMBL" id="KAA9354941.1"/>
    </source>
</evidence>
<feature type="transmembrane region" description="Helical" evidence="1">
    <location>
        <begin position="12"/>
        <end position="31"/>
    </location>
</feature>
<dbReference type="Proteomes" id="UP000326344">
    <property type="component" value="Unassembled WGS sequence"/>
</dbReference>
<feature type="domain" description="Acyltransferase 3" evidence="2">
    <location>
        <begin position="13"/>
        <end position="366"/>
    </location>
</feature>
<keyword evidence="1" id="KW-0812">Transmembrane</keyword>
<dbReference type="GO" id="GO:0016020">
    <property type="term" value="C:membrane"/>
    <property type="evidence" value="ECO:0007669"/>
    <property type="project" value="TreeGrafter"/>
</dbReference>
<feature type="transmembrane region" description="Helical" evidence="1">
    <location>
        <begin position="161"/>
        <end position="180"/>
    </location>
</feature>
<dbReference type="InterPro" id="IPR050879">
    <property type="entry name" value="Acyltransferase_3"/>
</dbReference>
<keyword evidence="1" id="KW-1133">Transmembrane helix</keyword>
<keyword evidence="3" id="KW-0808">Transferase</keyword>
<dbReference type="InterPro" id="IPR002656">
    <property type="entry name" value="Acyl_transf_3_dom"/>
</dbReference>
<name>A0A5N1JJT1_9BACT</name>
<dbReference type="GO" id="GO:0000271">
    <property type="term" value="P:polysaccharide biosynthetic process"/>
    <property type="evidence" value="ECO:0007669"/>
    <property type="project" value="TreeGrafter"/>
</dbReference>
<gene>
    <name evidence="3" type="ORF">F0P93_10155</name>
</gene>
<feature type="transmembrane region" description="Helical" evidence="1">
    <location>
        <begin position="103"/>
        <end position="121"/>
    </location>
</feature>
<evidence type="ECO:0000313" key="4">
    <source>
        <dbReference type="Proteomes" id="UP000326344"/>
    </source>
</evidence>
<feature type="transmembrane region" description="Helical" evidence="1">
    <location>
        <begin position="279"/>
        <end position="303"/>
    </location>
</feature>
<dbReference type="Pfam" id="PF01757">
    <property type="entry name" value="Acyl_transf_3"/>
    <property type="match status" value="1"/>
</dbReference>
<protein>
    <submittedName>
        <fullName evidence="3">Acyltransferase</fullName>
    </submittedName>
</protein>
<proteinExistence type="predicted"/>
<dbReference type="GO" id="GO:0016747">
    <property type="term" value="F:acyltransferase activity, transferring groups other than amino-acyl groups"/>
    <property type="evidence" value="ECO:0007669"/>
    <property type="project" value="InterPro"/>
</dbReference>
<feature type="transmembrane region" description="Helical" evidence="1">
    <location>
        <begin position="237"/>
        <end position="259"/>
    </location>
</feature>
<keyword evidence="4" id="KW-1185">Reference proteome</keyword>
<feature type="transmembrane region" description="Helical" evidence="1">
    <location>
        <begin position="354"/>
        <end position="373"/>
    </location>
</feature>
<keyword evidence="3" id="KW-0012">Acyltransferase</keyword>
<evidence type="ECO:0000256" key="1">
    <source>
        <dbReference type="SAM" id="Phobius"/>
    </source>
</evidence>
<keyword evidence="1" id="KW-0472">Membrane</keyword>
<dbReference type="EMBL" id="VTWS01000002">
    <property type="protein sequence ID" value="KAA9354941.1"/>
    <property type="molecule type" value="Genomic_DNA"/>
</dbReference>
<feature type="transmembrane region" description="Helical" evidence="1">
    <location>
        <begin position="324"/>
        <end position="342"/>
    </location>
</feature>
<evidence type="ECO:0000259" key="2">
    <source>
        <dbReference type="Pfam" id="PF01757"/>
    </source>
</evidence>
<comment type="caution">
    <text evidence="3">The sequence shown here is derived from an EMBL/GenBank/DDBJ whole genome shotgun (WGS) entry which is preliminary data.</text>
</comment>
<dbReference type="RefSeq" id="WP_150876240.1">
    <property type="nucleotide sequence ID" value="NZ_VTWS01000002.1"/>
</dbReference>
<feature type="transmembrane region" description="Helical" evidence="1">
    <location>
        <begin position="65"/>
        <end position="82"/>
    </location>
</feature>
<sequence length="388" mass="45426">MKVERYSIPTRFYSLDILRGFAALAVVLFHWRHCFYTGTSHAGFVASNQPYYTTLYFFYEEGQKAVELFFTLSGFIFFWLYAKKINDRQIAFFPFFLLRLSRLYPLHFVTLLTVFVLQWVYRLNFNSYFVYAHNDAYHFVLHLFFASNWGFQEGFSYNGPVWSVSIEILLYVAFFLICWIKKDKLPALFILTMGSYLVFYYKGYPLAQGLFSFFAGGLTYKIFRLNFNAFVTGWRGIVLLGVTLISWIATVLEVCTHYFSQQFVSLLDQLSIHPRYAFLFERGVSIFIGGFLFPLTILALVSLETRRGALGKQLAFVGDISYSSYLWHFPLQLAFVLLANAWGYSQAVFESPMVLLLFFAILIALSGLSHRYFEMPMQRKLRRIWLNN</sequence>
<accession>A0A5N1JJT1</accession>
<dbReference type="PANTHER" id="PTHR23028">
    <property type="entry name" value="ACETYLTRANSFERASE"/>
    <property type="match status" value="1"/>
</dbReference>